<dbReference type="RefSeq" id="WP_005941951.1">
    <property type="nucleotide sequence ID" value="NZ_KB890322.1"/>
</dbReference>
<protein>
    <recommendedName>
        <fullName evidence="6">FecR protein domain-containing protein</fullName>
    </recommendedName>
</protein>
<name>U6RCG4_9BACT</name>
<dbReference type="Gene3D" id="2.60.120.1440">
    <property type="match status" value="1"/>
</dbReference>
<feature type="transmembrane region" description="Helical" evidence="1">
    <location>
        <begin position="93"/>
        <end position="113"/>
    </location>
</feature>
<evidence type="ECO:0000256" key="1">
    <source>
        <dbReference type="SAM" id="Phobius"/>
    </source>
</evidence>
<dbReference type="OrthoDB" id="1523735at2"/>
<sequence>MKKEIPWNLIIQKLKHDITAEEEHDLTVWLAEDNHRVIFEELQTLWQKVQENAINYTPDTNYYWKELSKRMKTTEVKAEPSVHKTRSVSFKRYAAVASVFLLIALSCTLYIGINLGRPESGTQVYTNLSGKSKVYLSDGTQVCLHTNTSLSLNTDFNDNSRLVNLLGEAYFDIKHDKDHPFVVETEGMKVVVHGTKFNVTSHPDSANTYVGLVEGSVSLETSKEHRLMQPGEMATFNKLNNALSIERGDVHFMSSWANDKIIFKGKPLGYICRFLSKWYSVKINLSPSLSDKYIYSFTLRHETLEEIVRIMARLNPLEYNFDEHNVLTIKEISSTNP</sequence>
<evidence type="ECO:0000259" key="3">
    <source>
        <dbReference type="Pfam" id="PF16344"/>
    </source>
</evidence>
<dbReference type="HOGENOM" id="CLU_050192_2_3_10"/>
<evidence type="ECO:0000313" key="5">
    <source>
        <dbReference type="Proteomes" id="UP000017831"/>
    </source>
</evidence>
<dbReference type="GO" id="GO:0016989">
    <property type="term" value="F:sigma factor antagonist activity"/>
    <property type="evidence" value="ECO:0007669"/>
    <property type="project" value="TreeGrafter"/>
</dbReference>
<gene>
    <name evidence="4" type="ORF">HMPREF1534_02654</name>
</gene>
<dbReference type="PANTHER" id="PTHR30273">
    <property type="entry name" value="PERIPLASMIC SIGNAL SENSOR AND SIGMA FACTOR ACTIVATOR FECR-RELATED"/>
    <property type="match status" value="1"/>
</dbReference>
<comment type="caution">
    <text evidence="4">The sequence shown here is derived from an EMBL/GenBank/DDBJ whole genome shotgun (WGS) entry which is preliminary data.</text>
</comment>
<dbReference type="PANTHER" id="PTHR30273:SF2">
    <property type="entry name" value="PROTEIN FECR"/>
    <property type="match status" value="1"/>
</dbReference>
<dbReference type="InterPro" id="IPR006860">
    <property type="entry name" value="FecR"/>
</dbReference>
<keyword evidence="1" id="KW-1133">Transmembrane helix</keyword>
<dbReference type="Gene3D" id="3.55.50.30">
    <property type="match status" value="1"/>
</dbReference>
<keyword evidence="1" id="KW-0472">Membrane</keyword>
<dbReference type="STRING" id="1121098.HMPREF1534_02654"/>
<feature type="domain" description="FecR protein" evidence="2">
    <location>
        <begin position="124"/>
        <end position="217"/>
    </location>
</feature>
<dbReference type="Proteomes" id="UP000017831">
    <property type="component" value="Unassembled WGS sequence"/>
</dbReference>
<reference evidence="4 5" key="1">
    <citation type="submission" date="2013-04" db="EMBL/GenBank/DDBJ databases">
        <title>The Genome Sequence of Bacteroides massiliensis DSM 17679.</title>
        <authorList>
            <consortium name="The Broad Institute Genomics Platform"/>
            <person name="Earl A."/>
            <person name="Ward D."/>
            <person name="Feldgarden M."/>
            <person name="Gevers D."/>
            <person name="Martens E."/>
            <person name="Fenner L."/>
            <person name="Roux V."/>
            <person name="Mallet M.N."/>
            <person name="Raoult D."/>
            <person name="Walker B."/>
            <person name="Young S."/>
            <person name="Zeng Q."/>
            <person name="Gargeya S."/>
            <person name="Fitzgerald M."/>
            <person name="Haas B."/>
            <person name="Abouelleil A."/>
            <person name="Allen A.W."/>
            <person name="Alvarado L."/>
            <person name="Arachchi H.M."/>
            <person name="Berlin A.M."/>
            <person name="Chapman S.B."/>
            <person name="Gainer-Dewar J."/>
            <person name="Goldberg J."/>
            <person name="Griggs A."/>
            <person name="Gujja S."/>
            <person name="Hansen M."/>
            <person name="Howarth C."/>
            <person name="Imamovic A."/>
            <person name="Ireland A."/>
            <person name="Larimer J."/>
            <person name="McCowan C."/>
            <person name="Murphy C."/>
            <person name="Pearson M."/>
            <person name="Poon T.W."/>
            <person name="Priest M."/>
            <person name="Roberts A."/>
            <person name="Saif S."/>
            <person name="Shea T."/>
            <person name="Sisk P."/>
            <person name="Sykes S."/>
            <person name="Wortman J."/>
            <person name="Nusbaum C."/>
            <person name="Birren B."/>
        </authorList>
    </citation>
    <scope>NUCLEOTIDE SEQUENCE [LARGE SCALE GENOMIC DNA]</scope>
    <source>
        <strain evidence="5">B84634 / Timone 84634 / DSM 17679 / JCM 13223</strain>
    </source>
</reference>
<dbReference type="InterPro" id="IPR032508">
    <property type="entry name" value="FecR_C"/>
</dbReference>
<dbReference type="eggNOG" id="COG3712">
    <property type="taxonomic scope" value="Bacteria"/>
</dbReference>
<dbReference type="EMBL" id="AQHY01000028">
    <property type="protein sequence ID" value="EOA54175.1"/>
    <property type="molecule type" value="Genomic_DNA"/>
</dbReference>
<keyword evidence="5" id="KW-1185">Reference proteome</keyword>
<evidence type="ECO:0000313" key="4">
    <source>
        <dbReference type="EMBL" id="EOA54175.1"/>
    </source>
</evidence>
<evidence type="ECO:0000259" key="2">
    <source>
        <dbReference type="Pfam" id="PF04773"/>
    </source>
</evidence>
<dbReference type="PATRIC" id="fig|1121098.3.peg.2688"/>
<evidence type="ECO:0008006" key="6">
    <source>
        <dbReference type="Google" id="ProtNLM"/>
    </source>
</evidence>
<accession>U6RCG4</accession>
<dbReference type="Pfam" id="PF16344">
    <property type="entry name" value="FecR_C"/>
    <property type="match status" value="1"/>
</dbReference>
<feature type="domain" description="Protein FecR C-terminal" evidence="3">
    <location>
        <begin position="260"/>
        <end position="326"/>
    </location>
</feature>
<dbReference type="AlphaFoldDB" id="U6RCG4"/>
<dbReference type="PIRSF" id="PIRSF018266">
    <property type="entry name" value="FecR"/>
    <property type="match status" value="1"/>
</dbReference>
<dbReference type="GeneID" id="60061438"/>
<organism evidence="4 5">
    <name type="scientific">Phocaeicola massiliensis B84634 = Timone 84634 = DSM 17679 = JCM 13223</name>
    <dbReference type="NCBI Taxonomy" id="1121098"/>
    <lineage>
        <taxon>Bacteria</taxon>
        <taxon>Pseudomonadati</taxon>
        <taxon>Bacteroidota</taxon>
        <taxon>Bacteroidia</taxon>
        <taxon>Bacteroidales</taxon>
        <taxon>Bacteroidaceae</taxon>
        <taxon>Phocaeicola</taxon>
    </lineage>
</organism>
<dbReference type="InterPro" id="IPR012373">
    <property type="entry name" value="Ferrdict_sens_TM"/>
</dbReference>
<proteinExistence type="predicted"/>
<dbReference type="Pfam" id="PF04773">
    <property type="entry name" value="FecR"/>
    <property type="match status" value="1"/>
</dbReference>
<keyword evidence="1" id="KW-0812">Transmembrane</keyword>